<dbReference type="InterPro" id="IPR039425">
    <property type="entry name" value="RNA_pol_sigma-70-like"/>
</dbReference>
<feature type="transmembrane region" description="Helical" evidence="6">
    <location>
        <begin position="286"/>
        <end position="307"/>
    </location>
</feature>
<evidence type="ECO:0000256" key="2">
    <source>
        <dbReference type="ARBA" id="ARBA00023015"/>
    </source>
</evidence>
<evidence type="ECO:0000256" key="4">
    <source>
        <dbReference type="ARBA" id="ARBA00023125"/>
    </source>
</evidence>
<dbReference type="PANTHER" id="PTHR43133:SF8">
    <property type="entry name" value="RNA POLYMERASE SIGMA FACTOR HI_1459-RELATED"/>
    <property type="match status" value="1"/>
</dbReference>
<dbReference type="PANTHER" id="PTHR43133">
    <property type="entry name" value="RNA POLYMERASE ECF-TYPE SIGMA FACTO"/>
    <property type="match status" value="1"/>
</dbReference>
<feature type="domain" description="RNA polymerase sigma factor 70 region 4 type 2" evidence="8">
    <location>
        <begin position="124"/>
        <end position="174"/>
    </location>
</feature>
<evidence type="ECO:0000259" key="8">
    <source>
        <dbReference type="Pfam" id="PF08281"/>
    </source>
</evidence>
<feature type="transmembrane region" description="Helical" evidence="6">
    <location>
        <begin position="255"/>
        <end position="274"/>
    </location>
</feature>
<proteinExistence type="inferred from homology"/>
<reference evidence="9 10" key="1">
    <citation type="submission" date="2020-03" db="EMBL/GenBank/DDBJ databases">
        <title>Leucobacter sp. nov., isolated from beetles.</title>
        <authorList>
            <person name="Hyun D.-W."/>
            <person name="Bae J.-W."/>
        </authorList>
    </citation>
    <scope>NUCLEOTIDE SEQUENCE [LARGE SCALE GENOMIC DNA]</scope>
    <source>
        <strain evidence="9 10">HDW9A</strain>
    </source>
</reference>
<dbReference type="Pfam" id="PF08281">
    <property type="entry name" value="Sigma70_r4_2"/>
    <property type="match status" value="1"/>
</dbReference>
<sequence length="415" mass="45319">MAEGAEEDFKTQDRRLTAAHLAGDQSAFAELYRLHEPYARGWAIRFAHRQDAVDDIVSESFARVLEAMQKGGGPRVAVGPYLITTIRNVATSRARELNKEVSVEDVELYLPEEPEPLTEPDTVLLEAFNGLTEQQQLVFWLRSIEELRGKDIARVLGVNTSTVDVRYYRAKQALTQKYLECVTAENIPAGHLYSAEQIIGWNQRLDKSKPGTAEDTQLMTGRSRSARDRRIGVHVEHCEHCQAALIARQKMVERFRVVVLLLPVSIALGLGSRTTAASATVASATATPGVILMGAAGVLVLIGLLLAGGVRGEPTRATPQPTATQAPQATEWKEVAALGGCRVVYVPEEGNRHLEVLNAGAGEQSCDVAVFHDEEKLGDIGIVGKRGIISAPRSGEYVVTVTFGEETETFRFYAD</sequence>
<keyword evidence="5" id="KW-0804">Transcription</keyword>
<evidence type="ECO:0000313" key="10">
    <source>
        <dbReference type="Proteomes" id="UP000503441"/>
    </source>
</evidence>
<dbReference type="NCBIfam" id="TIGR02937">
    <property type="entry name" value="sigma70-ECF"/>
    <property type="match status" value="1"/>
</dbReference>
<organism evidence="9 10">
    <name type="scientific">Leucobacter coleopterorum</name>
    <dbReference type="NCBI Taxonomy" id="2714933"/>
    <lineage>
        <taxon>Bacteria</taxon>
        <taxon>Bacillati</taxon>
        <taxon>Actinomycetota</taxon>
        <taxon>Actinomycetes</taxon>
        <taxon>Micrococcales</taxon>
        <taxon>Microbacteriaceae</taxon>
        <taxon>Leucobacter</taxon>
    </lineage>
</organism>
<dbReference type="InterPro" id="IPR014284">
    <property type="entry name" value="RNA_pol_sigma-70_dom"/>
</dbReference>
<name>A0ABX6K250_9MICO</name>
<protein>
    <submittedName>
        <fullName evidence="9">Sigma-70 family RNA polymerase sigma factor</fullName>
    </submittedName>
</protein>
<keyword evidence="6" id="KW-0472">Membrane</keyword>
<keyword evidence="4" id="KW-0238">DNA-binding</keyword>
<feature type="domain" description="RNA polymerase sigma-70 region 2" evidence="7">
    <location>
        <begin position="31"/>
        <end position="97"/>
    </location>
</feature>
<dbReference type="InterPro" id="IPR013249">
    <property type="entry name" value="RNA_pol_sigma70_r4_t2"/>
</dbReference>
<keyword evidence="10" id="KW-1185">Reference proteome</keyword>
<dbReference type="InterPro" id="IPR007627">
    <property type="entry name" value="RNA_pol_sigma70_r2"/>
</dbReference>
<dbReference type="SUPFAM" id="SSF88659">
    <property type="entry name" value="Sigma3 and sigma4 domains of RNA polymerase sigma factors"/>
    <property type="match status" value="1"/>
</dbReference>
<dbReference type="SUPFAM" id="SSF88946">
    <property type="entry name" value="Sigma2 domain of RNA polymerase sigma factors"/>
    <property type="match status" value="1"/>
</dbReference>
<dbReference type="Proteomes" id="UP000503441">
    <property type="component" value="Chromosome"/>
</dbReference>
<dbReference type="InterPro" id="IPR036388">
    <property type="entry name" value="WH-like_DNA-bd_sf"/>
</dbReference>
<accession>A0ABX6K250</accession>
<evidence type="ECO:0000259" key="7">
    <source>
        <dbReference type="Pfam" id="PF04542"/>
    </source>
</evidence>
<keyword evidence="6" id="KW-0812">Transmembrane</keyword>
<evidence type="ECO:0000313" key="9">
    <source>
        <dbReference type="EMBL" id="QIM19115.1"/>
    </source>
</evidence>
<dbReference type="InterPro" id="IPR013325">
    <property type="entry name" value="RNA_pol_sigma_r2"/>
</dbReference>
<keyword evidence="3" id="KW-0731">Sigma factor</keyword>
<evidence type="ECO:0000256" key="1">
    <source>
        <dbReference type="ARBA" id="ARBA00010641"/>
    </source>
</evidence>
<dbReference type="EMBL" id="CP049933">
    <property type="protein sequence ID" value="QIM19115.1"/>
    <property type="molecule type" value="Genomic_DNA"/>
</dbReference>
<dbReference type="RefSeq" id="WP_166331361.1">
    <property type="nucleotide sequence ID" value="NZ_CP049933.1"/>
</dbReference>
<evidence type="ECO:0000256" key="3">
    <source>
        <dbReference type="ARBA" id="ARBA00023082"/>
    </source>
</evidence>
<comment type="similarity">
    <text evidence="1">Belongs to the sigma-70 factor family. ECF subfamily.</text>
</comment>
<dbReference type="Pfam" id="PF04542">
    <property type="entry name" value="Sigma70_r2"/>
    <property type="match status" value="1"/>
</dbReference>
<dbReference type="CDD" id="cd06171">
    <property type="entry name" value="Sigma70_r4"/>
    <property type="match status" value="1"/>
</dbReference>
<dbReference type="Gene3D" id="1.10.1740.10">
    <property type="match status" value="1"/>
</dbReference>
<dbReference type="InterPro" id="IPR013324">
    <property type="entry name" value="RNA_pol_sigma_r3/r4-like"/>
</dbReference>
<evidence type="ECO:0000256" key="5">
    <source>
        <dbReference type="ARBA" id="ARBA00023163"/>
    </source>
</evidence>
<keyword evidence="2" id="KW-0805">Transcription regulation</keyword>
<keyword evidence="6" id="KW-1133">Transmembrane helix</keyword>
<evidence type="ECO:0000256" key="6">
    <source>
        <dbReference type="SAM" id="Phobius"/>
    </source>
</evidence>
<dbReference type="Gene3D" id="1.10.10.10">
    <property type="entry name" value="Winged helix-like DNA-binding domain superfamily/Winged helix DNA-binding domain"/>
    <property type="match status" value="1"/>
</dbReference>
<gene>
    <name evidence="9" type="ORF">G7066_12055</name>
</gene>